<dbReference type="EC" id="2.1.1.72" evidence="1"/>
<keyword evidence="4" id="KW-0949">S-adenosyl-L-methionine</keyword>
<reference evidence="8" key="1">
    <citation type="submission" date="2016-10" db="EMBL/GenBank/DDBJ databases">
        <authorList>
            <person name="Varghese N."/>
            <person name="Submissions S."/>
        </authorList>
    </citation>
    <scope>NUCLEOTIDE SEQUENCE [LARGE SCALE GENOMIC DNA]</scope>
    <source>
        <strain evidence="8">DSM 45419</strain>
    </source>
</reference>
<dbReference type="InterPro" id="IPR011639">
    <property type="entry name" value="MethylTrfase_TaqI-like_dom"/>
</dbReference>
<proteinExistence type="predicted"/>
<dbReference type="EMBL" id="FNHE01000005">
    <property type="protein sequence ID" value="SDM41836.1"/>
    <property type="molecule type" value="Genomic_DNA"/>
</dbReference>
<evidence type="ECO:0000256" key="5">
    <source>
        <dbReference type="ARBA" id="ARBA00047942"/>
    </source>
</evidence>
<evidence type="ECO:0000256" key="1">
    <source>
        <dbReference type="ARBA" id="ARBA00011900"/>
    </source>
</evidence>
<keyword evidence="3" id="KW-0808">Transferase</keyword>
<name>A0A1G9T2H7_9ACTN</name>
<evidence type="ECO:0000256" key="4">
    <source>
        <dbReference type="ARBA" id="ARBA00022691"/>
    </source>
</evidence>
<dbReference type="GO" id="GO:0032259">
    <property type="term" value="P:methylation"/>
    <property type="evidence" value="ECO:0007669"/>
    <property type="project" value="UniProtKB-KW"/>
</dbReference>
<sequence>MPSFDSIVVSEEWISEHYLTTDAKSGSFLGQVTALRTAWDEEEEAGRASSRSRLQKAATTIARAISTLTADDTDAARELHAVVREALGYAGKPEECTTTRGAAEVTVPGAVALRGSAGVSLVILEARPAQSVEDVLDATGCGRLLEAATLDGAPAAATSKVVSELFHSDDAPPFILVLAGRWALLAERTRWPEGRWLAVNLGLVAERRDLKRAGEMEHAVVLLGRDTVLPRPDGSTLWADILGESVQHTVGVSKDLREGIRLSVELIANEVVRRRRAAGLPVEGEPGLARDLTRQSLRFLYRILFVLYAETSTELGVLPVTDPQYRAGYGIDRLRDLTLTQLTTDRAKRGTHLYESLALLFRLIDRGHETAGDASGRGLAFRSLRADLFGEQATALIDEVKLGNDAVQQVLSHLLLSKAKKGGDRGFISYAELGINQLGAVYEGLMSYTGFFAEEDLYEVAPNGTPEKGTWVLPVHQDGEEYTPHLVRMPDPITGEPKPVLHRRGTFVYRLAGRERQQSASYYTPEVLTRSVVHHSLEELLDLDGHKTPAADMLRLTICEPALGSGAFAIEAVRQLADRYLKRRQEEVGEQIPADRYPAELQKVKAYLALHQVYGVDLNEPAVELAEVSLWLDTMDPSLQAPWFGLHLRRGNSLIGARRAFYSPNRDLPKKAWLTTVPEDVPLSTLADGSVDVSGRIHHFLLPAQGWGAGTDTAEAKQYAPEARERLREWQKDVRTPPSKPDQARLVSLARRVEKLWQLTLRRLTIAESEIRRHVDVWGAKDLPEATGAVSREQIEAVLNDPDGAYRRLRRVMDAWCALWFWPLTDRRTPDGQRIQPPSWQDWFGALESILGLEGKAPTGKRFTVGQIEISDQTSWEELAQAEEMELGFAGARSSDRTIERYPWLQVTDEIASQQGFFHWELDFAPVFKAGGFDLQIGNPPWVRPVWDEDAMLAEHDPWWQLVDKPAEAIKSARRHCTLQDSDTLAGYLDERTIIAGTSEHLGSPVDRPVLAGLQPDLYRCFMDRTWRSMKSAGTIGLIHPESHFTEARAGSLRRATYSRLRRHWQFRNELKLFEIHHAKEYGVHIYGAQRSPKWKQAASLFHPESIDRSLRHDGVGPAPGIKNANGDWDIRPHSRRIIAVDETTLAGWAALLDDSGTPAVEARMLYPVNESSASALDKLAAAPRIGALDYHWQSGWHESGDHKKGFFVAATSTPGEWRDVILQGPHLTVANPLSKQPTVNASGRRSDQPIDLNSVDSAFIPATNYQRAVPPRNFLAKLPAWNGQPSNQFYRLAWRAMADTATVRTLHAALIPPGPTHSHSLVSLMLPPVDLAVAAGFCASIVCDFMIKVTGVANIKIGTFTRLPHVRGHALEQWLLLRTLRLNCLTREYAPLWESLYSPTWRSDRWALLASPTATSRLPLGSVQHEWSTQTPLRGDADRRQTLIEIDAIVAVMLGITADELATIYRTQFPVLQSYEREALYDKNGRLVPREIVKAYRTSKFSLPESARTLDGKVYELPFTGVDREADLRAAHAHFSAIASGNPEHGRR</sequence>
<evidence type="ECO:0000313" key="7">
    <source>
        <dbReference type="EMBL" id="SDM41836.1"/>
    </source>
</evidence>
<evidence type="ECO:0000256" key="3">
    <source>
        <dbReference type="ARBA" id="ARBA00022679"/>
    </source>
</evidence>
<dbReference type="Proteomes" id="UP000198680">
    <property type="component" value="Unassembled WGS sequence"/>
</dbReference>
<evidence type="ECO:0000259" key="6">
    <source>
        <dbReference type="Pfam" id="PF07669"/>
    </source>
</evidence>
<dbReference type="OrthoDB" id="4280289at2"/>
<dbReference type="InterPro" id="IPR050953">
    <property type="entry name" value="N4_N6_ade-DNA_methylase"/>
</dbReference>
<evidence type="ECO:0000313" key="8">
    <source>
        <dbReference type="Proteomes" id="UP000198680"/>
    </source>
</evidence>
<accession>A0A1G9T2H7</accession>
<organism evidence="7 8">
    <name type="scientific">Geodermatophilus siccatus</name>
    <dbReference type="NCBI Taxonomy" id="1137991"/>
    <lineage>
        <taxon>Bacteria</taxon>
        <taxon>Bacillati</taxon>
        <taxon>Actinomycetota</taxon>
        <taxon>Actinomycetes</taxon>
        <taxon>Geodermatophilales</taxon>
        <taxon>Geodermatophilaceae</taxon>
        <taxon>Geodermatophilus</taxon>
    </lineage>
</organism>
<dbReference type="Gene3D" id="3.40.50.150">
    <property type="entry name" value="Vaccinia Virus protein VP39"/>
    <property type="match status" value="2"/>
</dbReference>
<feature type="domain" description="Type II methyltransferase M.TaqI-like" evidence="6">
    <location>
        <begin position="611"/>
        <end position="944"/>
    </location>
</feature>
<comment type="catalytic activity">
    <reaction evidence="5">
        <text>a 2'-deoxyadenosine in DNA + S-adenosyl-L-methionine = an N(6)-methyl-2'-deoxyadenosine in DNA + S-adenosyl-L-homocysteine + H(+)</text>
        <dbReference type="Rhea" id="RHEA:15197"/>
        <dbReference type="Rhea" id="RHEA-COMP:12418"/>
        <dbReference type="Rhea" id="RHEA-COMP:12419"/>
        <dbReference type="ChEBI" id="CHEBI:15378"/>
        <dbReference type="ChEBI" id="CHEBI:57856"/>
        <dbReference type="ChEBI" id="CHEBI:59789"/>
        <dbReference type="ChEBI" id="CHEBI:90615"/>
        <dbReference type="ChEBI" id="CHEBI:90616"/>
        <dbReference type="EC" id="2.1.1.72"/>
    </reaction>
</comment>
<dbReference type="RefSeq" id="WP_091218369.1">
    <property type="nucleotide sequence ID" value="NZ_FNHE01000005.1"/>
</dbReference>
<dbReference type="PANTHER" id="PTHR33841:SF1">
    <property type="entry name" value="DNA METHYLTRANSFERASE A"/>
    <property type="match status" value="1"/>
</dbReference>
<dbReference type="STRING" id="1137991.SAMN05660642_02465"/>
<protein>
    <recommendedName>
        <fullName evidence="1">site-specific DNA-methyltransferase (adenine-specific)</fullName>
        <ecNumber evidence="1">2.1.1.72</ecNumber>
    </recommendedName>
</protein>
<dbReference type="GO" id="GO:0006304">
    <property type="term" value="P:DNA modification"/>
    <property type="evidence" value="ECO:0007669"/>
    <property type="project" value="InterPro"/>
</dbReference>
<dbReference type="PANTHER" id="PTHR33841">
    <property type="entry name" value="DNA METHYLTRANSFERASE YEEA-RELATED"/>
    <property type="match status" value="1"/>
</dbReference>
<dbReference type="SUPFAM" id="SSF53335">
    <property type="entry name" value="S-adenosyl-L-methionine-dependent methyltransferases"/>
    <property type="match status" value="1"/>
</dbReference>
<dbReference type="InterPro" id="IPR029063">
    <property type="entry name" value="SAM-dependent_MTases_sf"/>
</dbReference>
<gene>
    <name evidence="7" type="ORF">SAMN05660642_02465</name>
</gene>
<keyword evidence="2" id="KW-0489">Methyltransferase</keyword>
<evidence type="ECO:0000256" key="2">
    <source>
        <dbReference type="ARBA" id="ARBA00022603"/>
    </source>
</evidence>
<dbReference type="Pfam" id="PF07669">
    <property type="entry name" value="Eco57I"/>
    <property type="match status" value="1"/>
</dbReference>
<dbReference type="GO" id="GO:0009007">
    <property type="term" value="F:site-specific DNA-methyltransferase (adenine-specific) activity"/>
    <property type="evidence" value="ECO:0007669"/>
    <property type="project" value="UniProtKB-EC"/>
</dbReference>
<keyword evidence="8" id="KW-1185">Reference proteome</keyword>